<keyword evidence="11" id="KW-1185">Reference proteome</keyword>
<dbReference type="Gene3D" id="3.40.50.620">
    <property type="entry name" value="HUPs"/>
    <property type="match status" value="1"/>
</dbReference>
<dbReference type="InterPro" id="IPR000924">
    <property type="entry name" value="Glu/Gln-tRNA-synth"/>
</dbReference>
<reference evidence="10 11" key="1">
    <citation type="submission" date="2009-11" db="EMBL/GenBank/DDBJ databases">
        <authorList>
            <consortium name="Los Alamos National Laboratory (LANL)"/>
            <consortium name="National Microbial Pathogen Data Resource (NMPDR)"/>
            <person name="Munk A.C."/>
            <person name="Tapia R."/>
            <person name="Green L."/>
            <person name="Rogers Y."/>
            <person name="Detter J.C."/>
            <person name="Bruce D."/>
            <person name="Brettin T.S."/>
            <person name="Colwell R."/>
            <person name="Huq A."/>
            <person name="Grim C.J."/>
            <person name="Hasan N.A."/>
            <person name="Vonstein V."/>
            <person name="Bartels D."/>
        </authorList>
    </citation>
    <scope>NUCLEOTIDE SEQUENCE [LARGE SCALE GENOMIC DNA]</scope>
    <source>
        <strain evidence="10 11">CIP 102761</strain>
    </source>
</reference>
<dbReference type="eggNOG" id="COG0008">
    <property type="taxonomic scope" value="Bacteria"/>
</dbReference>
<dbReference type="GO" id="GO:0006400">
    <property type="term" value="P:tRNA modification"/>
    <property type="evidence" value="ECO:0007669"/>
    <property type="project" value="InterPro"/>
</dbReference>
<comment type="cofactor">
    <cofactor evidence="7">
        <name>Zn(2+)</name>
        <dbReference type="ChEBI" id="CHEBI:29105"/>
    </cofactor>
    <text evidence="7">Binds 1 zinc ion per subunit.</text>
</comment>
<accession>D0YVQ2</accession>
<dbReference type="GO" id="GO:0006424">
    <property type="term" value="P:glutamyl-tRNA aminoacylation"/>
    <property type="evidence" value="ECO:0007669"/>
    <property type="project" value="InterPro"/>
</dbReference>
<keyword evidence="5 7" id="KW-0067">ATP-binding</keyword>
<feature type="short sequence motif" description="'HIGH' region" evidence="7">
    <location>
        <begin position="58"/>
        <end position="68"/>
    </location>
</feature>
<evidence type="ECO:0000256" key="8">
    <source>
        <dbReference type="RuleBase" id="RU363037"/>
    </source>
</evidence>
<gene>
    <name evidence="7" type="primary">gluQ</name>
    <name evidence="10" type="ORF">VDA_001217</name>
</gene>
<dbReference type="GO" id="GO:0008270">
    <property type="term" value="F:zinc ion binding"/>
    <property type="evidence" value="ECO:0007669"/>
    <property type="project" value="UniProtKB-UniRule"/>
</dbReference>
<feature type="binding site" evidence="7">
    <location>
        <position position="277"/>
    </location>
    <ligand>
        <name>ATP</name>
        <dbReference type="ChEBI" id="CHEBI:30616"/>
    </ligand>
</feature>
<feature type="domain" description="Glutamyl/glutaminyl-tRNA synthetase class Ib catalytic" evidence="9">
    <location>
        <begin position="54"/>
        <end position="289"/>
    </location>
</feature>
<dbReference type="AlphaFoldDB" id="D0YVQ2"/>
<dbReference type="FunFam" id="3.40.50.620:FF:000093">
    <property type="entry name" value="Glutamyl-Q tRNA(Asp) synthetase"/>
    <property type="match status" value="1"/>
</dbReference>
<keyword evidence="4 7" id="KW-0862">Zinc</keyword>
<evidence type="ECO:0000256" key="5">
    <source>
        <dbReference type="ARBA" id="ARBA00022840"/>
    </source>
</evidence>
<feature type="binding site" evidence="7">
    <location>
        <position position="236"/>
    </location>
    <ligand>
        <name>L-glutamate</name>
        <dbReference type="ChEBI" id="CHEBI:29985"/>
    </ligand>
</feature>
<dbReference type="NCBIfam" id="NF004314">
    <property type="entry name" value="PRK05710.1-3"/>
    <property type="match status" value="1"/>
</dbReference>
<feature type="binding site" evidence="7">
    <location>
        <position position="218"/>
    </location>
    <ligand>
        <name>L-glutamate</name>
        <dbReference type="ChEBI" id="CHEBI:29985"/>
    </ligand>
</feature>
<dbReference type="PANTHER" id="PTHR43311">
    <property type="entry name" value="GLUTAMATE--TRNA LIGASE"/>
    <property type="match status" value="1"/>
</dbReference>
<evidence type="ECO:0000256" key="3">
    <source>
        <dbReference type="ARBA" id="ARBA00022741"/>
    </source>
</evidence>
<dbReference type="SUPFAM" id="SSF52374">
    <property type="entry name" value="Nucleotidylyl transferase"/>
    <property type="match status" value="1"/>
</dbReference>
<keyword evidence="2 7" id="KW-0479">Metal-binding</keyword>
<dbReference type="InterPro" id="IPR022380">
    <property type="entry name" value="Glu-Q_tRNA(Asp)_Synthase"/>
</dbReference>
<feature type="short sequence motif" description="'KMSKS' region" evidence="7">
    <location>
        <begin position="274"/>
        <end position="278"/>
    </location>
</feature>
<evidence type="ECO:0000256" key="6">
    <source>
        <dbReference type="ARBA" id="ARBA00023146"/>
    </source>
</evidence>
<dbReference type="GO" id="GO:0005524">
    <property type="term" value="F:ATP binding"/>
    <property type="evidence" value="ECO:0007669"/>
    <property type="project" value="UniProtKB-KW"/>
</dbReference>
<dbReference type="GO" id="GO:0005829">
    <property type="term" value="C:cytosol"/>
    <property type="evidence" value="ECO:0007669"/>
    <property type="project" value="TreeGrafter"/>
</dbReference>
<proteinExistence type="inferred from homology"/>
<protein>
    <recommendedName>
        <fullName evidence="7">Glutamyl-Q tRNA(Asp) synthetase</fullName>
        <shortName evidence="7">Glu-Q-RSs</shortName>
        <ecNumber evidence="7">6.1.1.-</ecNumber>
    </recommendedName>
</protein>
<keyword evidence="3 7" id="KW-0547">Nucleotide-binding</keyword>
<keyword evidence="6 7" id="KW-0030">Aminoacyl-tRNA synthetase</keyword>
<dbReference type="EC" id="6.1.1.-" evidence="7"/>
<evidence type="ECO:0000313" key="10">
    <source>
        <dbReference type="EMBL" id="EEZ40195.1"/>
    </source>
</evidence>
<feature type="binding site" evidence="7">
    <location>
        <position position="91"/>
    </location>
    <ligand>
        <name>L-glutamate</name>
        <dbReference type="ChEBI" id="CHEBI:29985"/>
    </ligand>
</feature>
<dbReference type="PANTHER" id="PTHR43311:SF1">
    <property type="entry name" value="GLUTAMYL-Q TRNA(ASP) SYNTHETASE"/>
    <property type="match status" value="1"/>
</dbReference>
<dbReference type="PRINTS" id="PR00987">
    <property type="entry name" value="TRNASYNTHGLU"/>
</dbReference>
<comment type="function">
    <text evidence="7">Catalyzes the tRNA-independent activation of glutamate in presence of ATP and the subsequent transfer of glutamate onto a tRNA(Asp). Glutamate is transferred on the 2-amino-5-(4,5-dihydroxy-2-cyclopenten-1-yl) moiety of the queuosine in the wobble position of the QUC anticodon.</text>
</comment>
<dbReference type="GO" id="GO:0004818">
    <property type="term" value="F:glutamate-tRNA ligase activity"/>
    <property type="evidence" value="ECO:0007669"/>
    <property type="project" value="TreeGrafter"/>
</dbReference>
<organism evidence="10 11">
    <name type="scientific">Photobacterium damselae subsp. damselae CIP 102761</name>
    <dbReference type="NCBI Taxonomy" id="675817"/>
    <lineage>
        <taxon>Bacteria</taxon>
        <taxon>Pseudomonadati</taxon>
        <taxon>Pseudomonadota</taxon>
        <taxon>Gammaproteobacteria</taxon>
        <taxon>Vibrionales</taxon>
        <taxon>Vibrionaceae</taxon>
        <taxon>Photobacterium</taxon>
    </lineage>
</organism>
<dbReference type="EMBL" id="ADBS01000001">
    <property type="protein sequence ID" value="EEZ40195.1"/>
    <property type="molecule type" value="Genomic_DNA"/>
</dbReference>
<dbReference type="NCBIfam" id="TIGR03838">
    <property type="entry name" value="queuosine_YadB"/>
    <property type="match status" value="1"/>
</dbReference>
<name>D0YVQ2_PHODD</name>
<dbReference type="Pfam" id="PF00749">
    <property type="entry name" value="tRNA-synt_1c"/>
    <property type="match status" value="1"/>
</dbReference>
<feature type="binding site" evidence="7">
    <location>
        <position position="149"/>
    </location>
    <ligand>
        <name>Zn(2+)</name>
        <dbReference type="ChEBI" id="CHEBI:29105"/>
    </ligand>
</feature>
<dbReference type="InterPro" id="IPR020058">
    <property type="entry name" value="Glu/Gln-tRNA-synth_Ib_cat-dom"/>
</dbReference>
<evidence type="ECO:0000259" key="9">
    <source>
        <dbReference type="Pfam" id="PF00749"/>
    </source>
</evidence>
<feature type="binding site" evidence="7">
    <location>
        <position position="165"/>
    </location>
    <ligand>
        <name>Zn(2+)</name>
        <dbReference type="ChEBI" id="CHEBI:29105"/>
    </ligand>
</feature>
<dbReference type="Proteomes" id="UP000003579">
    <property type="component" value="Unassembled WGS sequence"/>
</dbReference>
<dbReference type="HAMAP" id="MF_01428">
    <property type="entry name" value="Glu_Q_tRNA_synth"/>
    <property type="match status" value="1"/>
</dbReference>
<comment type="similarity">
    <text evidence="7">Belongs to the class-I aminoacyl-tRNA synthetase family. GluQ subfamily.</text>
</comment>
<evidence type="ECO:0000313" key="11">
    <source>
        <dbReference type="Proteomes" id="UP000003579"/>
    </source>
</evidence>
<feature type="binding site" evidence="7">
    <location>
        <position position="147"/>
    </location>
    <ligand>
        <name>Zn(2+)</name>
        <dbReference type="ChEBI" id="CHEBI:29105"/>
    </ligand>
</feature>
<dbReference type="InterPro" id="IPR014729">
    <property type="entry name" value="Rossmann-like_a/b/a_fold"/>
</dbReference>
<evidence type="ECO:0000256" key="7">
    <source>
        <dbReference type="HAMAP-Rule" id="MF_01428"/>
    </source>
</evidence>
<evidence type="ECO:0000256" key="2">
    <source>
        <dbReference type="ARBA" id="ARBA00022723"/>
    </source>
</evidence>
<dbReference type="InterPro" id="IPR049940">
    <property type="entry name" value="GluQ/Sye"/>
</dbReference>
<feature type="binding site" evidence="7">
    <location>
        <begin position="55"/>
        <end position="59"/>
    </location>
    <ligand>
        <name>L-glutamate</name>
        <dbReference type="ChEBI" id="CHEBI:29985"/>
    </ligand>
</feature>
<keyword evidence="1 7" id="KW-0436">Ligase</keyword>
<evidence type="ECO:0000256" key="4">
    <source>
        <dbReference type="ARBA" id="ARBA00022833"/>
    </source>
</evidence>
<feature type="binding site" evidence="7">
    <location>
        <position position="161"/>
    </location>
    <ligand>
        <name>Zn(2+)</name>
        <dbReference type="ChEBI" id="CHEBI:29105"/>
    </ligand>
</feature>
<keyword evidence="8" id="KW-0648">Protein biosynthesis</keyword>
<evidence type="ECO:0000256" key="1">
    <source>
        <dbReference type="ARBA" id="ARBA00022598"/>
    </source>
</evidence>
<sequence length="339" mass="38247">MQNHCTHILDTKLISFLLKWANQFGCPIRSINRKPFNLTALFVMSTERNHQYVGRFAPSPSGPLHFGSLVAALGSYLQAKSQQGRWIVRIEDLDPPREMPGAADDILRTLDAFGLHWDGELMYQSQRLDVYQSQVEHWLVTGDAYYCQCTRKQIKDGGGYYLGTCRHLNHGADESSIRLKIDNPITHFIDQLHGRIDIPAQLAAEDFIIRRRDGLFAYNLAVVLDDIEQGVTEVVRGADLIEPTGRQISLYQLLQQPEVSYLHLPLATMDNGCKLSKQNHAPAINKQDPRPQLLAAMHFLAMQPPNELASNSIEEILSWGIAHWQVDNLPQATAITLAF</sequence>